<dbReference type="InterPro" id="IPR050109">
    <property type="entry name" value="HTH-type_TetR-like_transc_reg"/>
</dbReference>
<dbReference type="EMBL" id="LQOJ01000018">
    <property type="protein sequence ID" value="ORV07771.1"/>
    <property type="molecule type" value="Genomic_DNA"/>
</dbReference>
<evidence type="ECO:0000256" key="2">
    <source>
        <dbReference type="ARBA" id="ARBA00023125"/>
    </source>
</evidence>
<dbReference type="Gene3D" id="1.10.357.10">
    <property type="entry name" value="Tetracycline Repressor, domain 2"/>
    <property type="match status" value="1"/>
</dbReference>
<sequence>MSEPSPRPLAEAKRAAATDHVLAATRRLVIGSGLDVTMDALAEVSGVSRRTLFRMFGTREALIAAAFDAGMAGYGRKLPEFDGDLNGWLRATCAEAHRMNSVIGPGFFELASRTDLPPDLARSERRRRSDFRAMAVRTAETAWRAAGRDGAPPPELIDTVGAHLSPHFTAAATVEGGRDWRTAAELAYAAILAALQRLQRDTLT</sequence>
<keyword evidence="5" id="KW-1185">Reference proteome</keyword>
<keyword evidence="2" id="KW-0238">DNA-binding</keyword>
<evidence type="ECO:0000313" key="5">
    <source>
        <dbReference type="Proteomes" id="UP000193484"/>
    </source>
</evidence>
<protein>
    <submittedName>
        <fullName evidence="4">Uncharacterized protein</fullName>
    </submittedName>
</protein>
<dbReference type="SUPFAM" id="SSF46689">
    <property type="entry name" value="Homeodomain-like"/>
    <property type="match status" value="1"/>
</dbReference>
<evidence type="ECO:0000256" key="1">
    <source>
        <dbReference type="ARBA" id="ARBA00023015"/>
    </source>
</evidence>
<dbReference type="GO" id="GO:0000976">
    <property type="term" value="F:transcription cis-regulatory region binding"/>
    <property type="evidence" value="ECO:0007669"/>
    <property type="project" value="TreeGrafter"/>
</dbReference>
<keyword evidence="3" id="KW-0804">Transcription</keyword>
<dbReference type="Pfam" id="PF00440">
    <property type="entry name" value="TetR_N"/>
    <property type="match status" value="1"/>
</dbReference>
<dbReference type="PROSITE" id="PS50977">
    <property type="entry name" value="HTH_TETR_2"/>
    <property type="match status" value="1"/>
</dbReference>
<gene>
    <name evidence="4" type="ORF">AWC04_03555</name>
</gene>
<name>A0A1X1RJQ7_MYCFA</name>
<dbReference type="Proteomes" id="UP000193484">
    <property type="component" value="Unassembled WGS sequence"/>
</dbReference>
<dbReference type="RefSeq" id="WP_163742432.1">
    <property type="nucleotide sequence ID" value="NZ_AP022603.1"/>
</dbReference>
<dbReference type="AlphaFoldDB" id="A0A1X1RJQ7"/>
<evidence type="ECO:0000256" key="3">
    <source>
        <dbReference type="ARBA" id="ARBA00023163"/>
    </source>
</evidence>
<comment type="caution">
    <text evidence="4">The sequence shown here is derived from an EMBL/GenBank/DDBJ whole genome shotgun (WGS) entry which is preliminary data.</text>
</comment>
<reference evidence="4 5" key="1">
    <citation type="submission" date="2016-01" db="EMBL/GenBank/DDBJ databases">
        <title>The new phylogeny of the genus Mycobacterium.</title>
        <authorList>
            <person name="Tarcisio F."/>
            <person name="Conor M."/>
            <person name="Antonella G."/>
            <person name="Elisabetta G."/>
            <person name="Giulia F.S."/>
            <person name="Sara T."/>
            <person name="Anna F."/>
            <person name="Clotilde B."/>
            <person name="Roberto B."/>
            <person name="Veronica D.S."/>
            <person name="Fabio R."/>
            <person name="Monica P."/>
            <person name="Olivier J."/>
            <person name="Enrico T."/>
            <person name="Nicola S."/>
        </authorList>
    </citation>
    <scope>NUCLEOTIDE SEQUENCE [LARGE SCALE GENOMIC DNA]</scope>
    <source>
        <strain evidence="4 5">DSM 44179</strain>
    </source>
</reference>
<keyword evidence="1" id="KW-0805">Transcription regulation</keyword>
<proteinExistence type="predicted"/>
<dbReference type="InterPro" id="IPR009057">
    <property type="entry name" value="Homeodomain-like_sf"/>
</dbReference>
<dbReference type="PANTHER" id="PTHR30055:SF234">
    <property type="entry name" value="HTH-TYPE TRANSCRIPTIONAL REGULATOR BETI"/>
    <property type="match status" value="1"/>
</dbReference>
<organism evidence="4 5">
    <name type="scientific">Mycolicibacterium fallax</name>
    <name type="common">Mycobacterium fallax</name>
    <dbReference type="NCBI Taxonomy" id="1793"/>
    <lineage>
        <taxon>Bacteria</taxon>
        <taxon>Bacillati</taxon>
        <taxon>Actinomycetota</taxon>
        <taxon>Actinomycetes</taxon>
        <taxon>Mycobacteriales</taxon>
        <taxon>Mycobacteriaceae</taxon>
        <taxon>Mycolicibacterium</taxon>
    </lineage>
</organism>
<accession>A0A1X1RJQ7</accession>
<dbReference type="PANTHER" id="PTHR30055">
    <property type="entry name" value="HTH-TYPE TRANSCRIPTIONAL REGULATOR RUTR"/>
    <property type="match status" value="1"/>
</dbReference>
<dbReference type="InterPro" id="IPR001647">
    <property type="entry name" value="HTH_TetR"/>
</dbReference>
<evidence type="ECO:0000313" key="4">
    <source>
        <dbReference type="EMBL" id="ORV07771.1"/>
    </source>
</evidence>
<dbReference type="GO" id="GO:0003700">
    <property type="term" value="F:DNA-binding transcription factor activity"/>
    <property type="evidence" value="ECO:0007669"/>
    <property type="project" value="TreeGrafter"/>
</dbReference>
<dbReference type="STRING" id="1793.AWC04_03555"/>